<dbReference type="EMBL" id="CP111017">
    <property type="protein sequence ID" value="WAR07105.1"/>
    <property type="molecule type" value="Genomic_DNA"/>
</dbReference>
<keyword evidence="2" id="KW-0732">Signal</keyword>
<dbReference type="Proteomes" id="UP001164746">
    <property type="component" value="Chromosome 6"/>
</dbReference>
<organism evidence="4 5">
    <name type="scientific">Mya arenaria</name>
    <name type="common">Soft-shell clam</name>
    <dbReference type="NCBI Taxonomy" id="6604"/>
    <lineage>
        <taxon>Eukaryota</taxon>
        <taxon>Metazoa</taxon>
        <taxon>Spiralia</taxon>
        <taxon>Lophotrochozoa</taxon>
        <taxon>Mollusca</taxon>
        <taxon>Bivalvia</taxon>
        <taxon>Autobranchia</taxon>
        <taxon>Heteroconchia</taxon>
        <taxon>Euheterodonta</taxon>
        <taxon>Imparidentia</taxon>
        <taxon>Neoheterodontei</taxon>
        <taxon>Myida</taxon>
        <taxon>Myoidea</taxon>
        <taxon>Myidae</taxon>
        <taxon>Mya</taxon>
    </lineage>
</organism>
<name>A0ABY7EDJ2_MYAAR</name>
<dbReference type="InterPro" id="IPR016186">
    <property type="entry name" value="C-type_lectin-like/link_sf"/>
</dbReference>
<gene>
    <name evidence="4" type="ORF">MAR_017063</name>
</gene>
<dbReference type="InterPro" id="IPR018378">
    <property type="entry name" value="C-type_lectin_CS"/>
</dbReference>
<evidence type="ECO:0000256" key="2">
    <source>
        <dbReference type="SAM" id="SignalP"/>
    </source>
</evidence>
<dbReference type="InterPro" id="IPR050111">
    <property type="entry name" value="C-type_lectin/snaclec_domain"/>
</dbReference>
<dbReference type="SUPFAM" id="SSF56436">
    <property type="entry name" value="C-type lectin-like"/>
    <property type="match status" value="1"/>
</dbReference>
<keyword evidence="5" id="KW-1185">Reference proteome</keyword>
<sequence length="240" mass="26413">MDGTRVWVVVAAVVLYYTCAGETQVITPVRYRRITPHASVVRAYTKSGAGSMDVKTNDGGSGVIYAGDGGAEGRYLDRVALSCLVNCSLDPGCQEMHVLRDPYVGYVCKQADCPSDWSSYSGRCYRILPKASWDGGFASCKNLGAHIAVVTEYLQNTFLHDMWMSSAEGTSNGLWLGVTDHKEEGTWRWVTNEQLSFDMFGKNERNGGTRENCAAMIAADGLWMDEPCKKTYPVLCENIL</sequence>
<dbReference type="PROSITE" id="PS00615">
    <property type="entry name" value="C_TYPE_LECTIN_1"/>
    <property type="match status" value="1"/>
</dbReference>
<dbReference type="Gene3D" id="3.10.100.10">
    <property type="entry name" value="Mannose-Binding Protein A, subunit A"/>
    <property type="match status" value="1"/>
</dbReference>
<feature type="chain" id="PRO_5045426245" evidence="2">
    <location>
        <begin position="21"/>
        <end position="240"/>
    </location>
</feature>
<accession>A0ABY7EDJ2</accession>
<dbReference type="InterPro" id="IPR016187">
    <property type="entry name" value="CTDL_fold"/>
</dbReference>
<dbReference type="PANTHER" id="PTHR22803">
    <property type="entry name" value="MANNOSE, PHOSPHOLIPASE, LECTIN RECEPTOR RELATED"/>
    <property type="match status" value="1"/>
</dbReference>
<feature type="signal peptide" evidence="2">
    <location>
        <begin position="1"/>
        <end position="20"/>
    </location>
</feature>
<evidence type="ECO:0000313" key="4">
    <source>
        <dbReference type="EMBL" id="WAR07105.1"/>
    </source>
</evidence>
<evidence type="ECO:0000313" key="5">
    <source>
        <dbReference type="Proteomes" id="UP001164746"/>
    </source>
</evidence>
<dbReference type="PROSITE" id="PS50041">
    <property type="entry name" value="C_TYPE_LECTIN_2"/>
    <property type="match status" value="1"/>
</dbReference>
<feature type="domain" description="C-type lectin" evidence="3">
    <location>
        <begin position="120"/>
        <end position="237"/>
    </location>
</feature>
<dbReference type="InterPro" id="IPR001304">
    <property type="entry name" value="C-type_lectin-like"/>
</dbReference>
<proteinExistence type="predicted"/>
<keyword evidence="1" id="KW-1015">Disulfide bond</keyword>
<dbReference type="Pfam" id="PF00059">
    <property type="entry name" value="Lectin_C"/>
    <property type="match status" value="1"/>
</dbReference>
<dbReference type="SMART" id="SM00034">
    <property type="entry name" value="CLECT"/>
    <property type="match status" value="1"/>
</dbReference>
<reference evidence="4" key="1">
    <citation type="submission" date="2022-11" db="EMBL/GenBank/DDBJ databases">
        <title>Centuries of genome instability and evolution in soft-shell clam transmissible cancer (bioRxiv).</title>
        <authorList>
            <person name="Hart S.F.M."/>
            <person name="Yonemitsu M.A."/>
            <person name="Giersch R.M."/>
            <person name="Beal B.F."/>
            <person name="Arriagada G."/>
            <person name="Davis B.W."/>
            <person name="Ostrander E.A."/>
            <person name="Goff S.P."/>
            <person name="Metzger M.J."/>
        </authorList>
    </citation>
    <scope>NUCLEOTIDE SEQUENCE</scope>
    <source>
        <strain evidence="4">MELC-2E11</strain>
        <tissue evidence="4">Siphon/mantle</tissue>
    </source>
</reference>
<protein>
    <submittedName>
        <fullName evidence="4">CL17A-like protein</fullName>
    </submittedName>
</protein>
<evidence type="ECO:0000256" key="1">
    <source>
        <dbReference type="ARBA" id="ARBA00023157"/>
    </source>
</evidence>
<evidence type="ECO:0000259" key="3">
    <source>
        <dbReference type="PROSITE" id="PS50041"/>
    </source>
</evidence>